<gene>
    <name evidence="8" type="ORF">RNJ44_00924</name>
</gene>
<dbReference type="PANTHER" id="PTHR12748">
    <property type="entry name" value="ORIGIN RECOGNITION COMPLEX SUBUNIT 3"/>
    <property type="match status" value="1"/>
</dbReference>
<feature type="domain" description="Origin recognition complex subunit 3 N-terminal" evidence="6">
    <location>
        <begin position="5"/>
        <end position="344"/>
    </location>
</feature>
<reference evidence="8 9" key="1">
    <citation type="submission" date="2024-05" db="EMBL/GenBank/DDBJ databases">
        <title>Long read based assembly of the Candida bracarensis genome reveals expanded adhesin content.</title>
        <authorList>
            <person name="Marcet-Houben M."/>
            <person name="Ksiezopolska E."/>
            <person name="Gabaldon T."/>
        </authorList>
    </citation>
    <scope>NUCLEOTIDE SEQUENCE [LARGE SCALE GENOMIC DNA]</scope>
    <source>
        <strain evidence="8 9">CBM6</strain>
    </source>
</reference>
<evidence type="ECO:0000259" key="6">
    <source>
        <dbReference type="Pfam" id="PF07034"/>
    </source>
</evidence>
<dbReference type="CDD" id="cd20704">
    <property type="entry name" value="Orc3"/>
    <property type="match status" value="1"/>
</dbReference>
<comment type="subcellular location">
    <subcellularLocation>
        <location evidence="1">Nucleus</location>
    </subcellularLocation>
</comment>
<sequence>MSVSEFADSQRTHYIARPKYNYDDFRRDENELNTPFVRLLDGNEQDIAILKRWDLYHSLYSNFHDKVDDIVNNIATDLIQEVMNVLRDVPGKEYNYGKPCFNTLFLLGSDSSLNVELPNNDPKVLDVVIELTPKESPNVRMMLRRSMFKLVQTADNCLSSKGSAIKMEDKGSLGDEDSEINLEIASDKITYDLTLLENFYDLFGKELNLVFNFKDVDSMGAVILDDFVELLNTALKNEHVKISLIFNINTNLSNFAKNFRQSTIRLLRRKYHKIDVSSNKGYKYGNRIFQSFLDTVDGKLNLSDRFVEFLMEKMSNNSNHNLQLMVKILDYALMSYFFENPFSVYIDPVNIDYLDQHYLNKLVKCPTFMFFVEGLIKENTSSTEILSLLDNTDNSLVNFFVEFLVRENPINGHAKYVATFLEDELGIKNYNLIELYYNMLQGKLGQYLSRWPACRDHIAKLDFEPIDTLFQELFTLDHSNGSLSQALFPLYRTNVENNLLNWEQVMPVNEASPSKLASLNKLNETTSPIVCHLFKLYREANQQINTYDFYTVFKETLPEEEIMNYIEDVSKEDEKLAEILNKPDAFEKIALILFMQALFDFELIGIIKPAGKGYDILEKCIWRGL</sequence>
<dbReference type="InterPro" id="IPR020795">
    <property type="entry name" value="ORC3"/>
</dbReference>
<dbReference type="Proteomes" id="UP001623330">
    <property type="component" value="Unassembled WGS sequence"/>
</dbReference>
<evidence type="ECO:0000313" key="9">
    <source>
        <dbReference type="Proteomes" id="UP001623330"/>
    </source>
</evidence>
<evidence type="ECO:0000313" key="8">
    <source>
        <dbReference type="EMBL" id="KAL3230475.1"/>
    </source>
</evidence>
<proteinExistence type="inferred from homology"/>
<dbReference type="InterPro" id="IPR040855">
    <property type="entry name" value="ORC_WH_C"/>
</dbReference>
<keyword evidence="5" id="KW-0539">Nucleus</keyword>
<evidence type="ECO:0000259" key="7">
    <source>
        <dbReference type="Pfam" id="PF18137"/>
    </source>
</evidence>
<dbReference type="EMBL" id="JBEVYD010000009">
    <property type="protein sequence ID" value="KAL3230475.1"/>
    <property type="molecule type" value="Genomic_DNA"/>
</dbReference>
<keyword evidence="3" id="KW-0235">DNA replication</keyword>
<keyword evidence="9" id="KW-1185">Reference proteome</keyword>
<keyword evidence="4" id="KW-0238">DNA-binding</keyword>
<dbReference type="Pfam" id="PF07034">
    <property type="entry name" value="ORC3_N"/>
    <property type="match status" value="1"/>
</dbReference>
<protein>
    <submittedName>
        <fullName evidence="8">Origin recognition complex subunit 3</fullName>
    </submittedName>
</protein>
<evidence type="ECO:0000256" key="3">
    <source>
        <dbReference type="ARBA" id="ARBA00022705"/>
    </source>
</evidence>
<evidence type="ECO:0000256" key="1">
    <source>
        <dbReference type="ARBA" id="ARBA00004123"/>
    </source>
</evidence>
<dbReference type="Pfam" id="PF18137">
    <property type="entry name" value="WHD_ORC"/>
    <property type="match status" value="1"/>
</dbReference>
<name>A0ABR4NQE1_9SACH</name>
<evidence type="ECO:0000256" key="5">
    <source>
        <dbReference type="ARBA" id="ARBA00023242"/>
    </source>
</evidence>
<feature type="domain" description="Origin recognition complex subunit 3 winged helix C-terminal" evidence="7">
    <location>
        <begin position="492"/>
        <end position="622"/>
    </location>
</feature>
<evidence type="ECO:0000256" key="4">
    <source>
        <dbReference type="ARBA" id="ARBA00023125"/>
    </source>
</evidence>
<organism evidence="8 9">
    <name type="scientific">Nakaseomyces bracarensis</name>
    <dbReference type="NCBI Taxonomy" id="273131"/>
    <lineage>
        <taxon>Eukaryota</taxon>
        <taxon>Fungi</taxon>
        <taxon>Dikarya</taxon>
        <taxon>Ascomycota</taxon>
        <taxon>Saccharomycotina</taxon>
        <taxon>Saccharomycetes</taxon>
        <taxon>Saccharomycetales</taxon>
        <taxon>Saccharomycetaceae</taxon>
        <taxon>Nakaseomyces</taxon>
    </lineage>
</organism>
<accession>A0ABR4NQE1</accession>
<comment type="similarity">
    <text evidence="2">Belongs to the ORC3 family.</text>
</comment>
<dbReference type="PANTHER" id="PTHR12748:SF0">
    <property type="entry name" value="ORIGIN RECOGNITION COMPLEX SUBUNIT 3"/>
    <property type="match status" value="1"/>
</dbReference>
<dbReference type="InterPro" id="IPR045667">
    <property type="entry name" value="ORC3_N"/>
</dbReference>
<evidence type="ECO:0000256" key="2">
    <source>
        <dbReference type="ARBA" id="ARBA00010977"/>
    </source>
</evidence>
<comment type="caution">
    <text evidence="8">The sequence shown here is derived from an EMBL/GenBank/DDBJ whole genome shotgun (WGS) entry which is preliminary data.</text>
</comment>